<organism evidence="1 2">
    <name type="scientific">Rangifer tarandus platyrhynchus</name>
    <name type="common">Svalbard reindeer</name>
    <dbReference type="NCBI Taxonomy" id="3082113"/>
    <lineage>
        <taxon>Eukaryota</taxon>
        <taxon>Metazoa</taxon>
        <taxon>Chordata</taxon>
        <taxon>Craniata</taxon>
        <taxon>Vertebrata</taxon>
        <taxon>Euteleostomi</taxon>
        <taxon>Mammalia</taxon>
        <taxon>Eutheria</taxon>
        <taxon>Laurasiatheria</taxon>
        <taxon>Artiodactyla</taxon>
        <taxon>Ruminantia</taxon>
        <taxon>Pecora</taxon>
        <taxon>Cervidae</taxon>
        <taxon>Odocoileinae</taxon>
        <taxon>Rangifer</taxon>
    </lineage>
</organism>
<dbReference type="EMBL" id="OX596085">
    <property type="protein sequence ID" value="CAM9329127.1"/>
    <property type="molecule type" value="Genomic_DNA"/>
</dbReference>
<reference evidence="1" key="2">
    <citation type="submission" date="2025-03" db="EMBL/GenBank/DDBJ databases">
        <authorList>
            <consortium name="ELIXIR-Norway"/>
            <consortium name="Elixir Norway"/>
        </authorList>
    </citation>
    <scope>NUCLEOTIDE SEQUENCE</scope>
</reference>
<name>A0AC59Y2N1_RANTA</name>
<dbReference type="Proteomes" id="UP001162501">
    <property type="component" value="Chromosome 1"/>
</dbReference>
<proteinExistence type="predicted"/>
<evidence type="ECO:0000313" key="2">
    <source>
        <dbReference type="Proteomes" id="UP001162501"/>
    </source>
</evidence>
<sequence>MPYWLLMAKSRPWPFQSNALPEYPFLLGKGGHQGRPYCCQASRSTLPAFLTGPMTLEIDKTAASTGLLPSGFLLDLDNGRCKQEMERKEEEA</sequence>
<accession>A0AC59Y2N1</accession>
<gene>
    <name evidence="1" type="ORF">MRATA1EN22A_LOCUS1036</name>
</gene>
<reference evidence="1" key="1">
    <citation type="submission" date="2023-05" db="EMBL/GenBank/DDBJ databases">
        <authorList>
            <consortium name="ELIXIR-Norway"/>
        </authorList>
    </citation>
    <scope>NUCLEOTIDE SEQUENCE</scope>
</reference>
<protein>
    <submittedName>
        <fullName evidence="1">Uncharacterized protein</fullName>
    </submittedName>
</protein>
<evidence type="ECO:0000313" key="1">
    <source>
        <dbReference type="EMBL" id="CAM9329127.1"/>
    </source>
</evidence>